<dbReference type="RefSeq" id="WP_221048728.1">
    <property type="nucleotide sequence ID" value="NZ_AP019782.1"/>
</dbReference>
<dbReference type="PROSITE" id="PS50887">
    <property type="entry name" value="GGDEF"/>
    <property type="match status" value="1"/>
</dbReference>
<proteinExistence type="predicted"/>
<dbReference type="GO" id="GO:0000160">
    <property type="term" value="P:phosphorelay signal transduction system"/>
    <property type="evidence" value="ECO:0007669"/>
    <property type="project" value="InterPro"/>
</dbReference>
<dbReference type="SMART" id="SM00448">
    <property type="entry name" value="REC"/>
    <property type="match status" value="1"/>
</dbReference>
<dbReference type="PROSITE" id="PS51833">
    <property type="entry name" value="HDOD"/>
    <property type="match status" value="1"/>
</dbReference>
<dbReference type="KEGG" id="moz:MoryE10_15380"/>
<dbReference type="NCBIfam" id="TIGR00254">
    <property type="entry name" value="GGDEF"/>
    <property type="match status" value="1"/>
</dbReference>
<keyword evidence="6" id="KW-1185">Reference proteome</keyword>
<dbReference type="Pfam" id="PF08668">
    <property type="entry name" value="HDOD"/>
    <property type="match status" value="1"/>
</dbReference>
<evidence type="ECO:0008006" key="7">
    <source>
        <dbReference type="Google" id="ProtNLM"/>
    </source>
</evidence>
<evidence type="ECO:0000259" key="4">
    <source>
        <dbReference type="PROSITE" id="PS51833"/>
    </source>
</evidence>
<dbReference type="PROSITE" id="PS50110">
    <property type="entry name" value="RESPONSE_REGULATORY"/>
    <property type="match status" value="1"/>
</dbReference>
<reference evidence="5" key="1">
    <citation type="submission" date="2019-06" db="EMBL/GenBank/DDBJ databases">
        <title>Complete genome sequence of Methylogaea oryzae strain JCM16910.</title>
        <authorList>
            <person name="Asakawa S."/>
        </authorList>
    </citation>
    <scope>NUCLEOTIDE SEQUENCE</scope>
    <source>
        <strain evidence="5">E10</strain>
    </source>
</reference>
<dbReference type="InterPro" id="IPR001789">
    <property type="entry name" value="Sig_transdc_resp-reg_receiver"/>
</dbReference>
<organism evidence="5 6">
    <name type="scientific">Methylogaea oryzae</name>
    <dbReference type="NCBI Taxonomy" id="1295382"/>
    <lineage>
        <taxon>Bacteria</taxon>
        <taxon>Pseudomonadati</taxon>
        <taxon>Pseudomonadota</taxon>
        <taxon>Gammaproteobacteria</taxon>
        <taxon>Methylococcales</taxon>
        <taxon>Methylococcaceae</taxon>
        <taxon>Methylogaea</taxon>
    </lineage>
</organism>
<evidence type="ECO:0000259" key="2">
    <source>
        <dbReference type="PROSITE" id="PS50110"/>
    </source>
</evidence>
<gene>
    <name evidence="5" type="ORF">MoryE10_15380</name>
</gene>
<dbReference type="SMART" id="SM00267">
    <property type="entry name" value="GGDEF"/>
    <property type="match status" value="1"/>
</dbReference>
<evidence type="ECO:0000313" key="6">
    <source>
        <dbReference type="Proteomes" id="UP000824988"/>
    </source>
</evidence>
<dbReference type="PANTHER" id="PTHR33525:SF3">
    <property type="entry name" value="RIBONUCLEASE Y"/>
    <property type="match status" value="1"/>
</dbReference>
<evidence type="ECO:0000313" key="5">
    <source>
        <dbReference type="EMBL" id="BBL70932.1"/>
    </source>
</evidence>
<accession>A0A8D4VQU2</accession>
<feature type="domain" description="GGDEF" evidence="3">
    <location>
        <begin position="493"/>
        <end position="621"/>
    </location>
</feature>
<keyword evidence="1" id="KW-0597">Phosphoprotein</keyword>
<dbReference type="Pfam" id="PF00990">
    <property type="entry name" value="GGDEF"/>
    <property type="match status" value="1"/>
</dbReference>
<dbReference type="PANTHER" id="PTHR33525">
    <property type="match status" value="1"/>
</dbReference>
<feature type="domain" description="HDOD" evidence="4">
    <location>
        <begin position="15"/>
        <end position="212"/>
    </location>
</feature>
<dbReference type="AlphaFoldDB" id="A0A8D4VQU2"/>
<dbReference type="Pfam" id="PF00072">
    <property type="entry name" value="Response_reg"/>
    <property type="match status" value="1"/>
</dbReference>
<feature type="domain" description="Response regulatory" evidence="2">
    <location>
        <begin position="321"/>
        <end position="437"/>
    </location>
</feature>
<feature type="modified residue" description="4-aspartylphosphate" evidence="1">
    <location>
        <position position="370"/>
    </location>
</feature>
<evidence type="ECO:0000259" key="3">
    <source>
        <dbReference type="PROSITE" id="PS50887"/>
    </source>
</evidence>
<name>A0A8D4VQU2_9GAMM</name>
<evidence type="ECO:0000256" key="1">
    <source>
        <dbReference type="PROSITE-ProRule" id="PRU00169"/>
    </source>
</evidence>
<sequence length="631" mass="68856">MDPKRYDEMRSSDRLPSPKGAALRVMELCRQENVALTEIVRTLNTDPGLAGQVIKLANSPVYARPRPVVALSPDIIISIGIQTLRQMVLAFSLISANRKGECREFDYEAFWSRSAATALAANNLGALVPVAPHAELFTCGLLSGVGRLGLATVYPDDYSDLLARSRGCGDDGLLELERRTFSLDHNQLTAAMMLDWGIPKLFSETVLLHEGPDDCGFAVGSRAYSLVYLLHLASRLAASCFMADHERSAQLPRLFATAEKIGITPEQLVRLGDRMLDEWRDWSRLLQLHIHDDVEPFSSLDALSSGVHDDFADPDFARGIRLLIADDDAALVMLLSKKIASLGYTVYTAADGRQALEQIAAHAPHMVLSDVLMPEIDGIELCRTLRRRLEGRGVYFILLTAHKEKGHLVEAFQAGADDFVIKPVTVPALLGRLAAGTRIVRLQAKLEAEQARLHGEDAAGAGEMLDRISGLPSRRYAMIRLKEQWALAERNNVPFSCLRVSLGWKGGHDPEQLKTLLPHAARLLREASRAEDVICHFGEGQFFIVSPHSVLSTAMHFGERLLVRLAEMPATADGAALCVAIGATARSTAVRDEMQLLRLAEAALAQAVERGGGRAVSAMADEEAPGGVVFN</sequence>
<dbReference type="InterPro" id="IPR052340">
    <property type="entry name" value="RNase_Y/CdgJ"/>
</dbReference>
<dbReference type="EMBL" id="AP019782">
    <property type="protein sequence ID" value="BBL70932.1"/>
    <property type="molecule type" value="Genomic_DNA"/>
</dbReference>
<protein>
    <recommendedName>
        <fullName evidence="7">Response regulator</fullName>
    </recommendedName>
</protein>
<dbReference type="InterPro" id="IPR013976">
    <property type="entry name" value="HDOD"/>
</dbReference>
<dbReference type="InterPro" id="IPR000160">
    <property type="entry name" value="GGDEF_dom"/>
</dbReference>
<dbReference type="CDD" id="cd17574">
    <property type="entry name" value="REC_OmpR"/>
    <property type="match status" value="1"/>
</dbReference>
<dbReference type="Proteomes" id="UP000824988">
    <property type="component" value="Chromosome"/>
</dbReference>